<dbReference type="EMBL" id="MN740446">
    <property type="protein sequence ID" value="QHU26959.1"/>
    <property type="molecule type" value="Genomic_DNA"/>
</dbReference>
<protein>
    <submittedName>
        <fullName evidence="1">Uncharacterized protein</fullName>
    </submittedName>
</protein>
<organism evidence="1">
    <name type="scientific">viral metagenome</name>
    <dbReference type="NCBI Taxonomy" id="1070528"/>
    <lineage>
        <taxon>unclassified sequences</taxon>
        <taxon>metagenomes</taxon>
        <taxon>organismal metagenomes</taxon>
    </lineage>
</organism>
<accession>A0A6C0L7N1</accession>
<name>A0A6C0L7N1_9ZZZZ</name>
<dbReference type="AlphaFoldDB" id="A0A6C0L7N1"/>
<evidence type="ECO:0000313" key="1">
    <source>
        <dbReference type="EMBL" id="QHU26959.1"/>
    </source>
</evidence>
<reference evidence="1" key="1">
    <citation type="journal article" date="2020" name="Nature">
        <title>Giant virus diversity and host interactions through global metagenomics.</title>
        <authorList>
            <person name="Schulz F."/>
            <person name="Roux S."/>
            <person name="Paez-Espino D."/>
            <person name="Jungbluth S."/>
            <person name="Walsh D.A."/>
            <person name="Denef V.J."/>
            <person name="McMahon K.D."/>
            <person name="Konstantinidis K.T."/>
            <person name="Eloe-Fadrosh E.A."/>
            <person name="Kyrpides N.C."/>
            <person name="Woyke T."/>
        </authorList>
    </citation>
    <scope>NUCLEOTIDE SEQUENCE</scope>
    <source>
        <strain evidence="1">GVMAG-M-3300027759-42</strain>
    </source>
</reference>
<proteinExistence type="predicted"/>
<sequence length="158" mass="18600">MSIETKAYLVGQGGPDETQNHSKYEDYSFHRYGEFTFQNSSTKNMEKLWTYFHKSESYPQYYRGISKKVAICKCPDTGEEKWYNSERCLNAYHLVKGSNINVEFQNKDGTYTRDFIFMGWVNGPVHEWKMTNGTTIMLAQNIIDTLSPQDKRYLKINR</sequence>